<dbReference type="PANTHER" id="PTHR40590">
    <property type="entry name" value="CYTOPLASMIC PROTEIN-RELATED"/>
    <property type="match status" value="1"/>
</dbReference>
<feature type="chain" id="PRO_5045921433" evidence="1">
    <location>
        <begin position="21"/>
        <end position="245"/>
    </location>
</feature>
<reference evidence="2 3" key="1">
    <citation type="submission" date="2021-01" db="EMBL/GenBank/DDBJ databases">
        <title>Genome sequencing of Joostella atrarenae M1-2 (= KCTC 23194).</title>
        <authorList>
            <person name="Zakaria M.R."/>
            <person name="Lam M.Q."/>
            <person name="Chong C.S."/>
        </authorList>
    </citation>
    <scope>NUCLEOTIDE SEQUENCE [LARGE SCALE GENOMIC DNA]</scope>
    <source>
        <strain evidence="2 3">M1-2</strain>
    </source>
</reference>
<accession>A0ABS9J264</accession>
<name>A0ABS9J264_9FLAO</name>
<feature type="signal peptide" evidence="1">
    <location>
        <begin position="1"/>
        <end position="20"/>
    </location>
</feature>
<keyword evidence="3" id="KW-1185">Reference proteome</keyword>
<dbReference type="PANTHER" id="PTHR40590:SF1">
    <property type="entry name" value="CYTOPLASMIC PROTEIN"/>
    <property type="match status" value="1"/>
</dbReference>
<dbReference type="EMBL" id="JAETXX010000003">
    <property type="protein sequence ID" value="MCF8714513.1"/>
    <property type="molecule type" value="Genomic_DNA"/>
</dbReference>
<comment type="caution">
    <text evidence="2">The sequence shown here is derived from an EMBL/GenBank/DDBJ whole genome shotgun (WGS) entry which is preliminary data.</text>
</comment>
<organism evidence="2 3">
    <name type="scientific">Joostella atrarenae</name>
    <dbReference type="NCBI Taxonomy" id="679257"/>
    <lineage>
        <taxon>Bacteria</taxon>
        <taxon>Pseudomonadati</taxon>
        <taxon>Bacteroidota</taxon>
        <taxon>Flavobacteriia</taxon>
        <taxon>Flavobacteriales</taxon>
        <taxon>Flavobacteriaceae</taxon>
        <taxon>Joostella</taxon>
    </lineage>
</organism>
<dbReference type="CDD" id="cd14789">
    <property type="entry name" value="Tiki"/>
    <property type="match status" value="1"/>
</dbReference>
<dbReference type="Proteomes" id="UP000829517">
    <property type="component" value="Unassembled WGS sequence"/>
</dbReference>
<gene>
    <name evidence="2" type="ORF">JM658_06675</name>
</gene>
<proteinExistence type="predicted"/>
<dbReference type="Pfam" id="PF01963">
    <property type="entry name" value="TraB_PrgY_gumN"/>
    <property type="match status" value="2"/>
</dbReference>
<sequence>MKIKLLLILNLILLNSCFQNETSEFEVGNLWKITSKSGIESYVYGTVHLYPKNELELSKKIISKLENCKVLALERDITDSAEQEKFLNFELPQYFIESYRALTLEYGNELVSMEGQLIKIAKKNGIKISGLESTNEILAIMTEMGKIEFPQSEFEKDKIIEVYQHTLNLYKKEQILIFKDSMISQMPTKMVDLSINLRNQNWIEDIINLVENKSTFIAVGMGHLGGENGLLKLLKDKEYKLERIK</sequence>
<dbReference type="InterPro" id="IPR047111">
    <property type="entry name" value="YbaP-like"/>
</dbReference>
<protein>
    <submittedName>
        <fullName evidence="2">TraB/GumN family protein</fullName>
    </submittedName>
</protein>
<keyword evidence="1" id="KW-0732">Signal</keyword>
<evidence type="ECO:0000313" key="2">
    <source>
        <dbReference type="EMBL" id="MCF8714513.1"/>
    </source>
</evidence>
<evidence type="ECO:0000256" key="1">
    <source>
        <dbReference type="SAM" id="SignalP"/>
    </source>
</evidence>
<dbReference type="InterPro" id="IPR002816">
    <property type="entry name" value="TraB/PrgY/GumN_fam"/>
</dbReference>
<dbReference type="RefSeq" id="WP_236958476.1">
    <property type="nucleotide sequence ID" value="NZ_JAETXX010000003.1"/>
</dbReference>
<evidence type="ECO:0000313" key="3">
    <source>
        <dbReference type="Proteomes" id="UP000829517"/>
    </source>
</evidence>